<feature type="region of interest" description="Disordered" evidence="1">
    <location>
        <begin position="106"/>
        <end position="204"/>
    </location>
</feature>
<feature type="compositionally biased region" description="Basic and acidic residues" evidence="1">
    <location>
        <begin position="122"/>
        <end position="146"/>
    </location>
</feature>
<evidence type="ECO:0000256" key="1">
    <source>
        <dbReference type="SAM" id="MobiDB-lite"/>
    </source>
</evidence>
<proteinExistence type="predicted"/>
<feature type="region of interest" description="Disordered" evidence="1">
    <location>
        <begin position="1"/>
        <end position="81"/>
    </location>
</feature>
<dbReference type="PRINTS" id="PR01217">
    <property type="entry name" value="PRICHEXTENSN"/>
</dbReference>
<accession>A0A4T0HE89</accession>
<protein>
    <submittedName>
        <fullName evidence="2">Uncharacterized protein</fullName>
    </submittedName>
</protein>
<reference evidence="2 3" key="1">
    <citation type="submission" date="2019-03" db="EMBL/GenBank/DDBJ databases">
        <title>Sequencing 23 genomes of Wallemia ichthyophaga.</title>
        <authorList>
            <person name="Gostincar C."/>
        </authorList>
    </citation>
    <scope>NUCLEOTIDE SEQUENCE [LARGE SCALE GENOMIC DNA]</scope>
    <source>
        <strain evidence="2 3">EXF-8621</strain>
    </source>
</reference>
<feature type="compositionally biased region" description="Basic residues" evidence="1">
    <location>
        <begin position="147"/>
        <end position="156"/>
    </location>
</feature>
<dbReference type="EMBL" id="SPOF01000012">
    <property type="protein sequence ID" value="TIB14056.1"/>
    <property type="molecule type" value="Genomic_DNA"/>
</dbReference>
<comment type="caution">
    <text evidence="2">The sequence shown here is derived from an EMBL/GenBank/DDBJ whole genome shotgun (WGS) entry which is preliminary data.</text>
</comment>
<feature type="compositionally biased region" description="Basic and acidic residues" evidence="1">
    <location>
        <begin position="318"/>
        <end position="334"/>
    </location>
</feature>
<evidence type="ECO:0000313" key="2">
    <source>
        <dbReference type="EMBL" id="TIB14056.1"/>
    </source>
</evidence>
<organism evidence="2 3">
    <name type="scientific">Wallemia ichthyophaga</name>
    <dbReference type="NCBI Taxonomy" id="245174"/>
    <lineage>
        <taxon>Eukaryota</taxon>
        <taxon>Fungi</taxon>
        <taxon>Dikarya</taxon>
        <taxon>Basidiomycota</taxon>
        <taxon>Wallemiomycotina</taxon>
        <taxon>Wallemiomycetes</taxon>
        <taxon>Wallemiales</taxon>
        <taxon>Wallemiaceae</taxon>
        <taxon>Wallemia</taxon>
    </lineage>
</organism>
<dbReference type="Proteomes" id="UP000306954">
    <property type="component" value="Unassembled WGS sequence"/>
</dbReference>
<gene>
    <name evidence="2" type="ORF">E3P90_01396</name>
</gene>
<sequence>MKDNILDKTSGDGSGSAEQSTRRIPRTRSSTSTAESTGTSTSTSTATSTSASTATTSMRTTSAIAPTSNTPIPTPTNTKSTHTVCYCEHCDKSYTGRHARSILRRHYQEKHGIPLTAQPRRTRWDNSHDRPKDDDDRRRRMLESKRRWAANKRQRSRTLNEGGDSIIENTAENNRKNPTPTPTPPSLTPIKHTPSQSTLPPLTYPTRAPPSIPRFEIFREDGNDITPFKLPAITPYRQTTRVPTTENMMLSDTNTPPPTLPALFKEKNRNISDTVKTNKFDYLSSPAHSDLATKLGLAPTPKHMPFSPLNNPHTPRARYKDNDNDQDHDNDSPVKVRSKLPSLRELAGGGCGEKAGAMEMQGKLVRGKQRLGEPGPECETAD</sequence>
<feature type="compositionally biased region" description="Basic and acidic residues" evidence="1">
    <location>
        <begin position="1"/>
        <end position="10"/>
    </location>
</feature>
<dbReference type="AlphaFoldDB" id="A0A4T0HE89"/>
<feature type="region of interest" description="Disordered" evidence="1">
    <location>
        <begin position="293"/>
        <end position="382"/>
    </location>
</feature>
<name>A0A4T0HE89_WALIC</name>
<feature type="compositionally biased region" description="Low complexity" evidence="1">
    <location>
        <begin position="27"/>
        <end position="81"/>
    </location>
</feature>
<evidence type="ECO:0000313" key="3">
    <source>
        <dbReference type="Proteomes" id="UP000306954"/>
    </source>
</evidence>